<feature type="transmembrane region" description="Helical" evidence="1">
    <location>
        <begin position="45"/>
        <end position="66"/>
    </location>
</feature>
<evidence type="ECO:0000256" key="1">
    <source>
        <dbReference type="SAM" id="Phobius"/>
    </source>
</evidence>
<proteinExistence type="predicted"/>
<dbReference type="Proteomes" id="UP000532311">
    <property type="component" value="Unassembled WGS sequence"/>
</dbReference>
<sequence>MSFTVSCDTEVLNDNILTIFVTCFDKMSISTLECLHGTIRFDAPLLTLSMTVLCWLMTLPVGSIIWPRQENFITLKGHSSTSSSSTPKSQWSRSRWISHDMCSYSLQVEDEAVEYVEEFGREPLQDLVRGSARLKRVLALLAKGVLPSSIFKRRALTRGIGMAAES</sequence>
<organism evidence="2 3">
    <name type="scientific">Fusarium globosum</name>
    <dbReference type="NCBI Taxonomy" id="78864"/>
    <lineage>
        <taxon>Eukaryota</taxon>
        <taxon>Fungi</taxon>
        <taxon>Dikarya</taxon>
        <taxon>Ascomycota</taxon>
        <taxon>Pezizomycotina</taxon>
        <taxon>Sordariomycetes</taxon>
        <taxon>Hypocreomycetidae</taxon>
        <taxon>Hypocreales</taxon>
        <taxon>Nectriaceae</taxon>
        <taxon>Fusarium</taxon>
        <taxon>Fusarium fujikuroi species complex</taxon>
    </lineage>
</organism>
<evidence type="ECO:0000313" key="2">
    <source>
        <dbReference type="EMBL" id="KAF5692921.1"/>
    </source>
</evidence>
<protein>
    <submittedName>
        <fullName evidence="2">Uncharacterized protein</fullName>
    </submittedName>
</protein>
<reference evidence="2 3" key="1">
    <citation type="submission" date="2020-05" db="EMBL/GenBank/DDBJ databases">
        <title>Identification and distribution of gene clusters putatively required for synthesis of sphingolipid metabolism inhibitors in phylogenetically diverse species of the filamentous fungus Fusarium.</title>
        <authorList>
            <person name="Kim H.-S."/>
            <person name="Busman M."/>
            <person name="Brown D.W."/>
            <person name="Divon H."/>
            <person name="Uhlig S."/>
            <person name="Proctor R.H."/>
        </authorList>
    </citation>
    <scope>NUCLEOTIDE SEQUENCE [LARGE SCALE GENOMIC DNA]</scope>
    <source>
        <strain evidence="2 3">NRRL 26131</strain>
    </source>
</reference>
<comment type="caution">
    <text evidence="2">The sequence shown here is derived from an EMBL/GenBank/DDBJ whole genome shotgun (WGS) entry which is preliminary data.</text>
</comment>
<gene>
    <name evidence="2" type="ORF">FGLOB1_14469</name>
</gene>
<keyword evidence="1" id="KW-0472">Membrane</keyword>
<keyword evidence="3" id="KW-1185">Reference proteome</keyword>
<name>A0A8H6CTX9_9HYPO</name>
<keyword evidence="1" id="KW-0812">Transmembrane</keyword>
<accession>A0A8H6CTX9</accession>
<dbReference type="AlphaFoldDB" id="A0A8H6CTX9"/>
<evidence type="ECO:0000313" key="3">
    <source>
        <dbReference type="Proteomes" id="UP000532311"/>
    </source>
</evidence>
<dbReference type="EMBL" id="JAAQPF010001139">
    <property type="protein sequence ID" value="KAF5692921.1"/>
    <property type="molecule type" value="Genomic_DNA"/>
</dbReference>
<keyword evidence="1" id="KW-1133">Transmembrane helix</keyword>